<evidence type="ECO:0000259" key="9">
    <source>
        <dbReference type="Pfam" id="PF13515"/>
    </source>
</evidence>
<dbReference type="PANTHER" id="PTHR30509:SF9">
    <property type="entry name" value="MULTIDRUG RESISTANCE PROTEIN MDTO"/>
    <property type="match status" value="1"/>
</dbReference>
<feature type="region of interest" description="Disordered" evidence="7">
    <location>
        <begin position="372"/>
        <end position="405"/>
    </location>
</feature>
<dbReference type="OrthoDB" id="4638444at2"/>
<dbReference type="InterPro" id="IPR049453">
    <property type="entry name" value="Memb_transporter_dom"/>
</dbReference>
<evidence type="ECO:0000256" key="7">
    <source>
        <dbReference type="SAM" id="MobiDB-lite"/>
    </source>
</evidence>
<evidence type="ECO:0000256" key="1">
    <source>
        <dbReference type="ARBA" id="ARBA00004651"/>
    </source>
</evidence>
<dbReference type="Proteomes" id="UP000244201">
    <property type="component" value="Chromosome"/>
</dbReference>
<reference evidence="10 11" key="1">
    <citation type="submission" date="2018-01" db="EMBL/GenBank/DDBJ databases">
        <title>Complete genome sequence of Streptomyces lunaelactis MM109T, a Ferroverdin A producer isolated from cave moonmilk deposits.</title>
        <authorList>
            <person name="Naome A."/>
            <person name="Martinet L."/>
            <person name="Maciejewska M."/>
            <person name="Anderssen S."/>
            <person name="Adam D."/>
            <person name="Tenconi E."/>
            <person name="Deflandre B."/>
            <person name="Arguelles-Arias A."/>
            <person name="Calusinska M."/>
            <person name="Copieters W."/>
            <person name="Karim L."/>
            <person name="Hanikenne M."/>
            <person name="Baurain D."/>
            <person name="van Wezel G."/>
            <person name="Smargiasso N."/>
            <person name="de Pauw E."/>
            <person name="Delfosse P."/>
            <person name="Rigali S."/>
        </authorList>
    </citation>
    <scope>NUCLEOTIDE SEQUENCE [LARGE SCALE GENOMIC DNA]</scope>
    <source>
        <strain evidence="10 11">MM109</strain>
    </source>
</reference>
<accession>A0A2R4SWU5</accession>
<protein>
    <recommendedName>
        <fullName evidence="9">Integral membrane bound transporter domain-containing protein</fullName>
    </recommendedName>
</protein>
<dbReference type="PANTHER" id="PTHR30509">
    <property type="entry name" value="P-HYDROXYBENZOIC ACID EFFLUX PUMP SUBUNIT-RELATED"/>
    <property type="match status" value="1"/>
</dbReference>
<dbReference type="AlphaFoldDB" id="A0A2R4SWU5"/>
<feature type="domain" description="Integral membrane bound transporter" evidence="9">
    <location>
        <begin position="551"/>
        <end position="674"/>
    </location>
</feature>
<feature type="compositionally biased region" description="Low complexity" evidence="7">
    <location>
        <begin position="64"/>
        <end position="76"/>
    </location>
</feature>
<feature type="transmembrane region" description="Helical" evidence="8">
    <location>
        <begin position="660"/>
        <end position="679"/>
    </location>
</feature>
<feature type="transmembrane region" description="Helical" evidence="8">
    <location>
        <begin position="251"/>
        <end position="271"/>
    </location>
</feature>
<evidence type="ECO:0000256" key="8">
    <source>
        <dbReference type="SAM" id="Phobius"/>
    </source>
</evidence>
<comment type="subcellular location">
    <subcellularLocation>
        <location evidence="1">Cell membrane</location>
        <topology evidence="1">Multi-pass membrane protein</topology>
    </subcellularLocation>
</comment>
<proteinExistence type="inferred from homology"/>
<dbReference type="EMBL" id="CP026304">
    <property type="protein sequence ID" value="AVZ71314.1"/>
    <property type="molecule type" value="Genomic_DNA"/>
</dbReference>
<evidence type="ECO:0000256" key="2">
    <source>
        <dbReference type="ARBA" id="ARBA00022475"/>
    </source>
</evidence>
<dbReference type="Pfam" id="PF13515">
    <property type="entry name" value="FUSC_2"/>
    <property type="match status" value="1"/>
</dbReference>
<keyword evidence="4 8" id="KW-1133">Transmembrane helix</keyword>
<evidence type="ECO:0000256" key="5">
    <source>
        <dbReference type="ARBA" id="ARBA00023136"/>
    </source>
</evidence>
<keyword evidence="11" id="KW-1185">Reference proteome</keyword>
<keyword evidence="3 8" id="KW-0812">Transmembrane</keyword>
<gene>
    <name evidence="10" type="ORF">SLUN_02805</name>
</gene>
<dbReference type="KEGG" id="slk:SLUN_02805"/>
<dbReference type="GO" id="GO:0005886">
    <property type="term" value="C:plasma membrane"/>
    <property type="evidence" value="ECO:0007669"/>
    <property type="project" value="UniProtKB-SubCell"/>
</dbReference>
<feature type="compositionally biased region" description="Basic residues" evidence="7">
    <location>
        <begin position="88"/>
        <end position="115"/>
    </location>
</feature>
<feature type="transmembrane region" description="Helical" evidence="8">
    <location>
        <begin position="177"/>
        <end position="196"/>
    </location>
</feature>
<keyword evidence="5 8" id="KW-0472">Membrane</keyword>
<feature type="compositionally biased region" description="Low complexity" evidence="7">
    <location>
        <begin position="325"/>
        <end position="341"/>
    </location>
</feature>
<feature type="transmembrane region" description="Helical" evidence="8">
    <location>
        <begin position="610"/>
        <end position="629"/>
    </location>
</feature>
<feature type="transmembrane region" description="Helical" evidence="8">
    <location>
        <begin position="202"/>
        <end position="221"/>
    </location>
</feature>
<evidence type="ECO:0000256" key="6">
    <source>
        <dbReference type="ARBA" id="ARBA00043993"/>
    </source>
</evidence>
<feature type="transmembrane region" description="Helical" evidence="8">
    <location>
        <begin position="586"/>
        <end position="604"/>
    </location>
</feature>
<organism evidence="10 11">
    <name type="scientific">Streptomyces lunaelactis</name>
    <dbReference type="NCBI Taxonomy" id="1535768"/>
    <lineage>
        <taxon>Bacteria</taxon>
        <taxon>Bacillati</taxon>
        <taxon>Actinomycetota</taxon>
        <taxon>Actinomycetes</taxon>
        <taxon>Kitasatosporales</taxon>
        <taxon>Streptomycetaceae</taxon>
        <taxon>Streptomyces</taxon>
    </lineage>
</organism>
<evidence type="ECO:0000256" key="3">
    <source>
        <dbReference type="ARBA" id="ARBA00022692"/>
    </source>
</evidence>
<evidence type="ECO:0000313" key="10">
    <source>
        <dbReference type="EMBL" id="AVZ71314.1"/>
    </source>
</evidence>
<keyword evidence="2" id="KW-1003">Cell membrane</keyword>
<feature type="region of interest" description="Disordered" evidence="7">
    <location>
        <begin position="318"/>
        <end position="341"/>
    </location>
</feature>
<evidence type="ECO:0000313" key="11">
    <source>
        <dbReference type="Proteomes" id="UP000244201"/>
    </source>
</evidence>
<evidence type="ECO:0000256" key="4">
    <source>
        <dbReference type="ARBA" id="ARBA00022989"/>
    </source>
</evidence>
<dbReference type="SUPFAM" id="SSF103473">
    <property type="entry name" value="MFS general substrate transporter"/>
    <property type="match status" value="1"/>
</dbReference>
<comment type="similarity">
    <text evidence="6">Belongs to the YccS/YhfK family.</text>
</comment>
<name>A0A2R4SWU5_9ACTN</name>
<feature type="compositionally biased region" description="Basic residues" evidence="7">
    <location>
        <begin position="49"/>
        <end position="63"/>
    </location>
</feature>
<sequence length="861" mass="90407">MGQGCPPDPLTAAVVREVREERAHARRVAGGRADGHRPRRHGGGDPAGVRRRHGRAPPARRPRQGAAAVHACALAARGERRQDPRRPVVTRHRATPHRPRRHLASRTPQRARQRTPQRTPQRTAIVHRAIRVTTASCAGFYLFVYGVDRPETALYALFGPVALGILSPIPGSGRQRAAVILRALPGGLVLITLGTVLAVHTWAAVLGMLVVGFALTFAAVAGPRPAGAAPGLQLFYILACFPPYAPDTLGARLAGLTLGVLLLAACEVYLLPTPPTATYRQSLADAVTIAGRAAAAAASGDLSAEGADDSADRLRETGRQLRLSRLPPAERPAGAGRADRALAQAGAAARRLLDQLAHLRHTPPTVSVVATATSGRGANADATGQGTKADAGATGQGTKADAGAETDADAASADLLGRVAALCEATATALRTGRPPPRSGPPVLDAAMRDFQGLRITQATGPPQSVPPAPVLRRQSSVLALTESARILQTAVRVGLDGRRRPPIPPRELFWYADTPTYLLWWRRLTGHMTLRSVLFQNAVRTALGLGAARLVAGSLDLSHGFWVLLAVLTLGRTTAGGTWTAVRSALAGTLAGALATGTLLLVVGRHTDAYAAVLVPAMLAAFALGPLLGIAWAQALFTLVVSAAFAQIAPASWQLAEDRIVDVATGSAIGLLCGLLAWPAGARREVRRTMAALLRSCGPLITGTVEVLLATPPGTAPLPPTRPVLHRLRLAEAAYLQYRSEPGDRPEVSMDWHAVLITANHILLGAHWLPRFDLPERTVTPEATALARTTAGHLVLATDRVAAICAGEGPPPQPPAVPAYRSPTEVRGHSPLPALIDLEHWLNSLTAQLARIESSVPPGR</sequence>
<feature type="compositionally biased region" description="Basic and acidic residues" evidence="7">
    <location>
        <begin position="77"/>
        <end position="86"/>
    </location>
</feature>
<feature type="region of interest" description="Disordered" evidence="7">
    <location>
        <begin position="1"/>
        <end position="121"/>
    </location>
</feature>
<dbReference type="InterPro" id="IPR036259">
    <property type="entry name" value="MFS_trans_sf"/>
</dbReference>